<feature type="domain" description="C2H2-type" evidence="3">
    <location>
        <begin position="321"/>
        <end position="351"/>
    </location>
</feature>
<feature type="region of interest" description="Disordered" evidence="2">
    <location>
        <begin position="99"/>
        <end position="122"/>
    </location>
</feature>
<dbReference type="AlphaFoldDB" id="D8QLB1"/>
<feature type="region of interest" description="Disordered" evidence="2">
    <location>
        <begin position="254"/>
        <end position="313"/>
    </location>
</feature>
<dbReference type="HOGENOM" id="CLU_659147_0_0_1"/>
<evidence type="ECO:0000313" key="5">
    <source>
        <dbReference type="Proteomes" id="UP000007431"/>
    </source>
</evidence>
<dbReference type="Pfam" id="PF00096">
    <property type="entry name" value="zf-C2H2"/>
    <property type="match status" value="1"/>
</dbReference>
<protein>
    <recommendedName>
        <fullName evidence="3">C2H2-type domain-containing protein</fullName>
    </recommendedName>
</protein>
<feature type="compositionally biased region" description="Basic residues" evidence="2">
    <location>
        <begin position="286"/>
        <end position="296"/>
    </location>
</feature>
<dbReference type="InParanoid" id="D8QLB1"/>
<feature type="region of interest" description="Disordered" evidence="2">
    <location>
        <begin position="135"/>
        <end position="207"/>
    </location>
</feature>
<accession>D8QLB1</accession>
<dbReference type="InterPro" id="IPR013087">
    <property type="entry name" value="Znf_C2H2_type"/>
</dbReference>
<dbReference type="SMART" id="SM00355">
    <property type="entry name" value="ZnF_C2H2"/>
    <property type="match status" value="3"/>
</dbReference>
<proteinExistence type="predicted"/>
<keyword evidence="5" id="KW-1185">Reference proteome</keyword>
<dbReference type="Gene3D" id="3.30.160.60">
    <property type="entry name" value="Classic Zinc Finger"/>
    <property type="match status" value="1"/>
</dbReference>
<dbReference type="GO" id="GO:0008270">
    <property type="term" value="F:zinc ion binding"/>
    <property type="evidence" value="ECO:0007669"/>
    <property type="project" value="UniProtKB-KW"/>
</dbReference>
<dbReference type="SUPFAM" id="SSF57667">
    <property type="entry name" value="beta-beta-alpha zinc fingers"/>
    <property type="match status" value="1"/>
</dbReference>
<dbReference type="Proteomes" id="UP000007431">
    <property type="component" value="Unassembled WGS sequence"/>
</dbReference>
<feature type="compositionally biased region" description="Acidic residues" evidence="2">
    <location>
        <begin position="357"/>
        <end position="369"/>
    </location>
</feature>
<name>D8QLB1_SCHCM</name>
<feature type="compositionally biased region" description="Low complexity" evidence="2">
    <location>
        <begin position="144"/>
        <end position="153"/>
    </location>
</feature>
<dbReference type="InterPro" id="IPR036236">
    <property type="entry name" value="Znf_C2H2_sf"/>
</dbReference>
<evidence type="ECO:0000256" key="2">
    <source>
        <dbReference type="SAM" id="MobiDB-lite"/>
    </source>
</evidence>
<keyword evidence="1" id="KW-0479">Metal-binding</keyword>
<dbReference type="EMBL" id="GL377318">
    <property type="protein sequence ID" value="EFI91231.1"/>
    <property type="molecule type" value="Genomic_DNA"/>
</dbReference>
<dbReference type="PANTHER" id="PTHR23057:SF5">
    <property type="entry name" value="ZINC FINGER PROTEIN UBI-D4"/>
    <property type="match status" value="1"/>
</dbReference>
<evidence type="ECO:0000259" key="3">
    <source>
        <dbReference type="PROSITE" id="PS50157"/>
    </source>
</evidence>
<dbReference type="PROSITE" id="PS00028">
    <property type="entry name" value="ZINC_FINGER_C2H2_1"/>
    <property type="match status" value="2"/>
</dbReference>
<dbReference type="VEuPathDB" id="FungiDB:SCHCODRAFT_02645544"/>
<organism evidence="5">
    <name type="scientific">Schizophyllum commune (strain H4-8 / FGSC 9210)</name>
    <name type="common">Split gill fungus</name>
    <dbReference type="NCBI Taxonomy" id="578458"/>
    <lineage>
        <taxon>Eukaryota</taxon>
        <taxon>Fungi</taxon>
        <taxon>Dikarya</taxon>
        <taxon>Basidiomycota</taxon>
        <taxon>Agaricomycotina</taxon>
        <taxon>Agaricomycetes</taxon>
        <taxon>Agaricomycetidae</taxon>
        <taxon>Agaricales</taxon>
        <taxon>Schizophyllaceae</taxon>
        <taxon>Schizophyllum</taxon>
    </lineage>
</organism>
<sequence>MSVVSTMATANSAPAFGQTLALTGSTLPSSTSEPTRPLTHRDTIDLAAAASLDALAARPRFAELAKSMRSLAGRIRLGVAVGKWDEETLSRADVPETIAHAQDTGEGPHRSPQNAEKEANADPALRSASINDMEMAVDDDESRASGSRVSRSGSDSEEEPLSSQHRTTKAFKTHPRSPEGQRPQLSPPPRRTVSSPSPSDDGSDYDAARDPAHEFVCDVAGCGRTYKYAGAFWKHMARHEQETLLRDEAWGKISTTKKGRGGSAKRGSGMPRRGGGTSHRGGATARRGHGWTKVGRHRENEDGESDAESGPVYDDGLVRPFGCDYPGCGRAYTQSGSLHKHQNQKHGSTRAQRSAHEEEEEEEEEDSDVPSEPVRAVPSKLVRDVPSKPVRSLVCSCGREFKKANGLAIHRKATMHR</sequence>
<keyword evidence="1" id="KW-0863">Zinc-finger</keyword>
<evidence type="ECO:0000313" key="4">
    <source>
        <dbReference type="EMBL" id="EFI91231.1"/>
    </source>
</evidence>
<feature type="region of interest" description="Disordered" evidence="2">
    <location>
        <begin position="334"/>
        <end position="377"/>
    </location>
</feature>
<evidence type="ECO:0000256" key="1">
    <source>
        <dbReference type="PROSITE-ProRule" id="PRU00042"/>
    </source>
</evidence>
<feature type="domain" description="C2H2-type" evidence="3">
    <location>
        <begin position="215"/>
        <end position="244"/>
    </location>
</feature>
<gene>
    <name evidence="4" type="ORF">SCHCODRAFT_258915</name>
</gene>
<feature type="compositionally biased region" description="Basic residues" evidence="2">
    <location>
        <begin position="338"/>
        <end position="348"/>
    </location>
</feature>
<feature type="compositionally biased region" description="Low complexity" evidence="2">
    <location>
        <begin position="191"/>
        <end position="200"/>
    </location>
</feature>
<keyword evidence="1" id="KW-0862">Zinc</keyword>
<dbReference type="PROSITE" id="PS50157">
    <property type="entry name" value="ZINC_FINGER_C2H2_2"/>
    <property type="match status" value="2"/>
</dbReference>
<reference evidence="4 5" key="1">
    <citation type="journal article" date="2010" name="Nat. Biotechnol.">
        <title>Genome sequence of the model mushroom Schizophyllum commune.</title>
        <authorList>
            <person name="Ohm R.A."/>
            <person name="de Jong J.F."/>
            <person name="Lugones L.G."/>
            <person name="Aerts A."/>
            <person name="Kothe E."/>
            <person name="Stajich J.E."/>
            <person name="de Vries R.P."/>
            <person name="Record E."/>
            <person name="Levasseur A."/>
            <person name="Baker S.E."/>
            <person name="Bartholomew K.A."/>
            <person name="Coutinho P.M."/>
            <person name="Erdmann S."/>
            <person name="Fowler T.J."/>
            <person name="Gathman A.C."/>
            <person name="Lombard V."/>
            <person name="Henrissat B."/>
            <person name="Knabe N."/>
            <person name="Kuees U."/>
            <person name="Lilly W.W."/>
            <person name="Lindquist E."/>
            <person name="Lucas S."/>
            <person name="Magnuson J.K."/>
            <person name="Piumi F."/>
            <person name="Raudaskoski M."/>
            <person name="Salamov A."/>
            <person name="Schmutz J."/>
            <person name="Schwarze F.W.M.R."/>
            <person name="vanKuyk P.A."/>
            <person name="Horton J.S."/>
            <person name="Grigoriev I.V."/>
            <person name="Woesten H.A.B."/>
        </authorList>
    </citation>
    <scope>NUCLEOTIDE SEQUENCE [LARGE SCALE GENOMIC DNA]</scope>
    <source>
        <strain evidence="5">H4-8 / FGSC 9210</strain>
    </source>
</reference>
<dbReference type="InterPro" id="IPR051580">
    <property type="entry name" value="ZnF-Chromatin_assoc"/>
</dbReference>
<dbReference type="GO" id="GO:0005634">
    <property type="term" value="C:nucleus"/>
    <property type="evidence" value="ECO:0007669"/>
    <property type="project" value="TreeGrafter"/>
</dbReference>
<feature type="compositionally biased region" description="Basic residues" evidence="2">
    <location>
        <begin position="166"/>
        <end position="175"/>
    </location>
</feature>
<dbReference type="PANTHER" id="PTHR23057">
    <property type="entry name" value="JUXTAPOSED WITH ANOTHER ZINC FINGER PROTEIN 1"/>
    <property type="match status" value="1"/>
</dbReference>